<accession>A0AAV3QJ53</accession>
<keyword evidence="3" id="KW-1185">Reference proteome</keyword>
<evidence type="ECO:0000256" key="1">
    <source>
        <dbReference type="SAM" id="Phobius"/>
    </source>
</evidence>
<dbReference type="Proteomes" id="UP001454036">
    <property type="component" value="Unassembled WGS sequence"/>
</dbReference>
<proteinExistence type="predicted"/>
<sequence>MRCGPILPHTAHCSRLSPARVTNLLQFSFLWLLELLICVRLIDWILFIVSPKKSFCGYDLCSKLQSLSSYLRRQEPFHQRGLAVYGSTRKQLPCYQSDRGNIA</sequence>
<evidence type="ECO:0000313" key="2">
    <source>
        <dbReference type="EMBL" id="GAA0162680.1"/>
    </source>
</evidence>
<comment type="caution">
    <text evidence="2">The sequence shown here is derived from an EMBL/GenBank/DDBJ whole genome shotgun (WGS) entry which is preliminary data.</text>
</comment>
<gene>
    <name evidence="2" type="ORF">LIER_18718</name>
</gene>
<feature type="transmembrane region" description="Helical" evidence="1">
    <location>
        <begin position="29"/>
        <end position="49"/>
    </location>
</feature>
<keyword evidence="1" id="KW-0472">Membrane</keyword>
<dbReference type="EMBL" id="BAABME010004520">
    <property type="protein sequence ID" value="GAA0162680.1"/>
    <property type="molecule type" value="Genomic_DNA"/>
</dbReference>
<keyword evidence="1" id="KW-1133">Transmembrane helix</keyword>
<evidence type="ECO:0000313" key="3">
    <source>
        <dbReference type="Proteomes" id="UP001454036"/>
    </source>
</evidence>
<organism evidence="2 3">
    <name type="scientific">Lithospermum erythrorhizon</name>
    <name type="common">Purple gromwell</name>
    <name type="synonym">Lithospermum officinale var. erythrorhizon</name>
    <dbReference type="NCBI Taxonomy" id="34254"/>
    <lineage>
        <taxon>Eukaryota</taxon>
        <taxon>Viridiplantae</taxon>
        <taxon>Streptophyta</taxon>
        <taxon>Embryophyta</taxon>
        <taxon>Tracheophyta</taxon>
        <taxon>Spermatophyta</taxon>
        <taxon>Magnoliopsida</taxon>
        <taxon>eudicotyledons</taxon>
        <taxon>Gunneridae</taxon>
        <taxon>Pentapetalae</taxon>
        <taxon>asterids</taxon>
        <taxon>lamiids</taxon>
        <taxon>Boraginales</taxon>
        <taxon>Boraginaceae</taxon>
        <taxon>Boraginoideae</taxon>
        <taxon>Lithospermeae</taxon>
        <taxon>Lithospermum</taxon>
    </lineage>
</organism>
<name>A0AAV3QJ53_LITER</name>
<reference evidence="2 3" key="1">
    <citation type="submission" date="2024-01" db="EMBL/GenBank/DDBJ databases">
        <title>The complete chloroplast genome sequence of Lithospermum erythrorhizon: insights into the phylogenetic relationship among Boraginaceae species and the maternal lineages of purple gromwells.</title>
        <authorList>
            <person name="Okada T."/>
            <person name="Watanabe K."/>
        </authorList>
    </citation>
    <scope>NUCLEOTIDE SEQUENCE [LARGE SCALE GENOMIC DNA]</scope>
</reference>
<keyword evidence="1" id="KW-0812">Transmembrane</keyword>
<protein>
    <submittedName>
        <fullName evidence="2">Uncharacterized protein</fullName>
    </submittedName>
</protein>
<dbReference type="AlphaFoldDB" id="A0AAV3QJ53"/>